<feature type="transmembrane region" description="Helical" evidence="6">
    <location>
        <begin position="44"/>
        <end position="63"/>
    </location>
</feature>
<dbReference type="STRING" id="56956.A0O31_00165"/>
<feature type="transmembrane region" description="Helical" evidence="6">
    <location>
        <begin position="335"/>
        <end position="354"/>
    </location>
</feature>
<evidence type="ECO:0000313" key="7">
    <source>
        <dbReference type="EMBL" id="APD08392.1"/>
    </source>
</evidence>
<feature type="transmembrane region" description="Helical" evidence="6">
    <location>
        <begin position="16"/>
        <end position="38"/>
    </location>
</feature>
<feature type="transmembrane region" description="Helical" evidence="6">
    <location>
        <begin position="294"/>
        <end position="315"/>
    </location>
</feature>
<organism evidence="7 8">
    <name type="scientific">Thermus brockianus</name>
    <dbReference type="NCBI Taxonomy" id="56956"/>
    <lineage>
        <taxon>Bacteria</taxon>
        <taxon>Thermotogati</taxon>
        <taxon>Deinococcota</taxon>
        <taxon>Deinococci</taxon>
        <taxon>Thermales</taxon>
        <taxon>Thermaceae</taxon>
        <taxon>Thermus</taxon>
    </lineage>
</organism>
<dbReference type="CDD" id="cd13128">
    <property type="entry name" value="MATE_Wzx_like"/>
    <property type="match status" value="1"/>
</dbReference>
<name>A0A1J0LQ40_THEBO</name>
<dbReference type="OrthoDB" id="9815702at2"/>
<keyword evidence="3 6" id="KW-0812">Transmembrane</keyword>
<protein>
    <submittedName>
        <fullName evidence="7">O-antigen transporter</fullName>
    </submittedName>
</protein>
<accession>A0A1J0LQ40</accession>
<dbReference type="RefSeq" id="WP_152024377.1">
    <property type="nucleotide sequence ID" value="NZ_CP016312.1"/>
</dbReference>
<reference evidence="8" key="1">
    <citation type="submission" date="2016-06" db="EMBL/GenBank/DDBJ databases">
        <title>Whole genome sequencing of Thermus brockianus strain GE-1.</title>
        <authorList>
            <person name="Schaefers C."/>
            <person name="Blank S."/>
            <person name="Wiebusch S."/>
            <person name="Elleuche S."/>
            <person name="Antranikian G."/>
        </authorList>
    </citation>
    <scope>NUCLEOTIDE SEQUENCE [LARGE SCALE GENOMIC DNA]</scope>
    <source>
        <strain evidence="8">GE-1</strain>
    </source>
</reference>
<evidence type="ECO:0000256" key="3">
    <source>
        <dbReference type="ARBA" id="ARBA00022692"/>
    </source>
</evidence>
<evidence type="ECO:0000256" key="4">
    <source>
        <dbReference type="ARBA" id="ARBA00022989"/>
    </source>
</evidence>
<proteinExistence type="predicted"/>
<keyword evidence="4 6" id="KW-1133">Transmembrane helix</keyword>
<keyword evidence="5 6" id="KW-0472">Membrane</keyword>
<dbReference type="Proteomes" id="UP000182993">
    <property type="component" value="Chromosome"/>
</dbReference>
<dbReference type="AlphaFoldDB" id="A0A1J0LQ40"/>
<feature type="transmembrane region" description="Helical" evidence="6">
    <location>
        <begin position="84"/>
        <end position="110"/>
    </location>
</feature>
<dbReference type="Pfam" id="PF01943">
    <property type="entry name" value="Polysacc_synt"/>
    <property type="match status" value="1"/>
</dbReference>
<evidence type="ECO:0000256" key="2">
    <source>
        <dbReference type="ARBA" id="ARBA00022475"/>
    </source>
</evidence>
<dbReference type="PANTHER" id="PTHR30250:SF11">
    <property type="entry name" value="O-ANTIGEN TRANSPORTER-RELATED"/>
    <property type="match status" value="1"/>
</dbReference>
<evidence type="ECO:0000313" key="8">
    <source>
        <dbReference type="Proteomes" id="UP000182993"/>
    </source>
</evidence>
<sequence>MRRLVALLGSRTGRNLLYLYLAQGANYLFPLVTLPYLARVLGPEGFGVLALGQSLAVYLQLVVEYGFTLSGTREVARHREDREALAHIFAGVLGAKALLAVPALSLALLVQGLPSLKGKEEVVLAAFFWAVAWGFSPVWFFQGLERMREVALLEVLTRALATAGVLVWVRSPEQVHWPLFLNGAGALVATIMGTFWLKRDFPIRLPNLGDGWRFLRLGFGLFFFRLAVSLYTAANPLILSFFAPPAQVGLYGGAERITKAFLAMVDPFSRVFFPRFAHGVREDPKEAGRLASRVFLLMGGIGMGGALLLGLLAPWVVRLLLGPGYEGAVPLMRTLVFLLPLIALSNLLGIQWMLAWGMDRAFHAIIVGAGLVNLASASVFSYLWGPQGLAWAVVLVEALVTGSMLWYLHVRRRLPWEVAR</sequence>
<keyword evidence="2" id="KW-1003">Cell membrane</keyword>
<evidence type="ECO:0000256" key="1">
    <source>
        <dbReference type="ARBA" id="ARBA00004651"/>
    </source>
</evidence>
<feature type="transmembrane region" description="Helical" evidence="6">
    <location>
        <begin position="361"/>
        <end position="383"/>
    </location>
</feature>
<dbReference type="InterPro" id="IPR002797">
    <property type="entry name" value="Polysacc_synth"/>
</dbReference>
<feature type="transmembrane region" description="Helical" evidence="6">
    <location>
        <begin position="122"/>
        <end position="141"/>
    </location>
</feature>
<feature type="transmembrane region" description="Helical" evidence="6">
    <location>
        <begin position="175"/>
        <end position="197"/>
    </location>
</feature>
<evidence type="ECO:0000256" key="6">
    <source>
        <dbReference type="SAM" id="Phobius"/>
    </source>
</evidence>
<dbReference type="KEGG" id="tbc:A0O31_00165"/>
<dbReference type="GO" id="GO:0005886">
    <property type="term" value="C:plasma membrane"/>
    <property type="evidence" value="ECO:0007669"/>
    <property type="project" value="UniProtKB-SubCell"/>
</dbReference>
<dbReference type="EMBL" id="CP016312">
    <property type="protein sequence ID" value="APD08392.1"/>
    <property type="molecule type" value="Genomic_DNA"/>
</dbReference>
<feature type="transmembrane region" description="Helical" evidence="6">
    <location>
        <begin position="217"/>
        <end position="244"/>
    </location>
</feature>
<dbReference type="PANTHER" id="PTHR30250">
    <property type="entry name" value="PST FAMILY PREDICTED COLANIC ACID TRANSPORTER"/>
    <property type="match status" value="1"/>
</dbReference>
<dbReference type="InterPro" id="IPR050833">
    <property type="entry name" value="Poly_Biosynth_Transport"/>
</dbReference>
<evidence type="ECO:0000256" key="5">
    <source>
        <dbReference type="ARBA" id="ARBA00023136"/>
    </source>
</evidence>
<comment type="subcellular location">
    <subcellularLocation>
        <location evidence="1">Cell membrane</location>
        <topology evidence="1">Multi-pass membrane protein</topology>
    </subcellularLocation>
</comment>
<feature type="transmembrane region" description="Helical" evidence="6">
    <location>
        <begin position="389"/>
        <end position="410"/>
    </location>
</feature>
<gene>
    <name evidence="7" type="ORF">A0O31_00165</name>
</gene>